<sequence length="126" mass="14454">MFWSVEHARGSSWRRYQQFLRRQWERKAVALGGSVFAGMCVSLFYLIAFHPVTFTKLTDEALTLTTPISISPAATADNGIILLHPEQHIYRKAKTLRFDWTITTETRSPDGVEKLIYLINGRSTSY</sequence>
<evidence type="ECO:0000256" key="1">
    <source>
        <dbReference type="SAM" id="Phobius"/>
    </source>
</evidence>
<feature type="transmembrane region" description="Helical" evidence="1">
    <location>
        <begin position="28"/>
        <end position="48"/>
    </location>
</feature>
<accession>A0A9P7N6S3</accession>
<gene>
    <name evidence="2" type="ORF">E4U43_003927</name>
</gene>
<protein>
    <submittedName>
        <fullName evidence="2">Uncharacterized protein</fullName>
    </submittedName>
</protein>
<keyword evidence="1" id="KW-0472">Membrane</keyword>
<keyword evidence="1" id="KW-0812">Transmembrane</keyword>
<dbReference type="Proteomes" id="UP000748025">
    <property type="component" value="Unassembled WGS sequence"/>
</dbReference>
<comment type="caution">
    <text evidence="2">The sequence shown here is derived from an EMBL/GenBank/DDBJ whole genome shotgun (WGS) entry which is preliminary data.</text>
</comment>
<name>A0A9P7N6S3_9HYPO</name>
<dbReference type="OrthoDB" id="2121828at2759"/>
<proteinExistence type="predicted"/>
<dbReference type="AlphaFoldDB" id="A0A9P7N6S3"/>
<organism evidence="2 3">
    <name type="scientific">Claviceps pusilla</name>
    <dbReference type="NCBI Taxonomy" id="123648"/>
    <lineage>
        <taxon>Eukaryota</taxon>
        <taxon>Fungi</taxon>
        <taxon>Dikarya</taxon>
        <taxon>Ascomycota</taxon>
        <taxon>Pezizomycotina</taxon>
        <taxon>Sordariomycetes</taxon>
        <taxon>Hypocreomycetidae</taxon>
        <taxon>Hypocreales</taxon>
        <taxon>Clavicipitaceae</taxon>
        <taxon>Claviceps</taxon>
    </lineage>
</organism>
<dbReference type="EMBL" id="SRPW01002581">
    <property type="protein sequence ID" value="KAG5991841.1"/>
    <property type="molecule type" value="Genomic_DNA"/>
</dbReference>
<evidence type="ECO:0000313" key="2">
    <source>
        <dbReference type="EMBL" id="KAG5991841.1"/>
    </source>
</evidence>
<evidence type="ECO:0000313" key="3">
    <source>
        <dbReference type="Proteomes" id="UP000748025"/>
    </source>
</evidence>
<keyword evidence="3" id="KW-1185">Reference proteome</keyword>
<keyword evidence="1" id="KW-1133">Transmembrane helix</keyword>
<reference evidence="2" key="1">
    <citation type="journal article" date="2020" name="bioRxiv">
        <title>Whole genome comparisons of ergot fungi reveals the divergence and evolution of species within the genus Claviceps are the result of varying mechanisms driving genome evolution and host range expansion.</title>
        <authorList>
            <person name="Wyka S.A."/>
            <person name="Mondo S.J."/>
            <person name="Liu M."/>
            <person name="Dettman J."/>
            <person name="Nalam V."/>
            <person name="Broders K.D."/>
        </authorList>
    </citation>
    <scope>NUCLEOTIDE SEQUENCE</scope>
    <source>
        <strain evidence="2">CCC 602</strain>
    </source>
</reference>